<dbReference type="InterPro" id="IPR014710">
    <property type="entry name" value="RmlC-like_jellyroll"/>
</dbReference>
<dbReference type="EMBL" id="JAAAMU010000007">
    <property type="protein sequence ID" value="NBC70445.1"/>
    <property type="molecule type" value="Genomic_DNA"/>
</dbReference>
<dbReference type="InterPro" id="IPR011051">
    <property type="entry name" value="RmlC_Cupin_sf"/>
</dbReference>
<proteinExistence type="predicted"/>
<dbReference type="RefSeq" id="WP_161699389.1">
    <property type="nucleotide sequence ID" value="NZ_JAAAMU010000007.1"/>
</dbReference>
<dbReference type="Proteomes" id="UP000558113">
    <property type="component" value="Unassembled WGS sequence"/>
</dbReference>
<dbReference type="InterPro" id="IPR013096">
    <property type="entry name" value="Cupin_2"/>
</dbReference>
<protein>
    <submittedName>
        <fullName evidence="2">Cupin domain-containing protein</fullName>
    </submittedName>
</protein>
<reference evidence="2 3" key="1">
    <citation type="submission" date="2020-01" db="EMBL/GenBank/DDBJ databases">
        <title>Paenibacillus soybeanensis sp. nov. isolated from the nodules of soybean (Glycine max(L.) Merr).</title>
        <authorList>
            <person name="Wang H."/>
        </authorList>
    </citation>
    <scope>NUCLEOTIDE SEQUENCE [LARGE SCALE GENOMIC DNA]</scope>
    <source>
        <strain evidence="2 3">DSM 23054</strain>
    </source>
</reference>
<organism evidence="2 3">
    <name type="scientific">Paenibacillus sacheonensis</name>
    <dbReference type="NCBI Taxonomy" id="742054"/>
    <lineage>
        <taxon>Bacteria</taxon>
        <taxon>Bacillati</taxon>
        <taxon>Bacillota</taxon>
        <taxon>Bacilli</taxon>
        <taxon>Bacillales</taxon>
        <taxon>Paenibacillaceae</taxon>
        <taxon>Paenibacillus</taxon>
    </lineage>
</organism>
<dbReference type="Pfam" id="PF07883">
    <property type="entry name" value="Cupin_2"/>
    <property type="match status" value="1"/>
</dbReference>
<dbReference type="PANTHER" id="PTHR38599:SF1">
    <property type="entry name" value="CUPIN DOMAIN PROTEIN (AFU_ORTHOLOGUE AFUA_3G13620)"/>
    <property type="match status" value="1"/>
</dbReference>
<dbReference type="SUPFAM" id="SSF51182">
    <property type="entry name" value="RmlC-like cupins"/>
    <property type="match status" value="1"/>
</dbReference>
<dbReference type="CDD" id="cd02235">
    <property type="entry name" value="cupin_BLL4011-like"/>
    <property type="match status" value="1"/>
</dbReference>
<dbReference type="PANTHER" id="PTHR38599">
    <property type="entry name" value="CUPIN DOMAIN PROTEIN (AFU_ORTHOLOGUE AFUA_3G13620)"/>
    <property type="match status" value="1"/>
</dbReference>
<keyword evidence="3" id="KW-1185">Reference proteome</keyword>
<evidence type="ECO:0000313" key="2">
    <source>
        <dbReference type="EMBL" id="NBC70445.1"/>
    </source>
</evidence>
<dbReference type="AlphaFoldDB" id="A0A7X4YQ26"/>
<evidence type="ECO:0000259" key="1">
    <source>
        <dbReference type="Pfam" id="PF07883"/>
    </source>
</evidence>
<dbReference type="Gene3D" id="2.60.120.10">
    <property type="entry name" value="Jelly Rolls"/>
    <property type="match status" value="1"/>
</dbReference>
<sequence length="143" mass="15369">MKRPKSIIVAITAAAILFIGGIYWTNPASAHPETIKRVDLLRHDLGINGREVLQDLVEFAPGAVSPTHAHPGEEIAYVLKGTLKYEIKGRPPVTLKAGENVFIPAGVIHRATNVGDGAASELATYVVEKGKELLEPYPANELP</sequence>
<gene>
    <name evidence="2" type="ORF">GT003_15700</name>
</gene>
<comment type="caution">
    <text evidence="2">The sequence shown here is derived from an EMBL/GenBank/DDBJ whole genome shotgun (WGS) entry which is preliminary data.</text>
</comment>
<name>A0A7X4YQ26_9BACL</name>
<accession>A0A7X4YQ26</accession>
<dbReference type="OrthoDB" id="6311549at2"/>
<feature type="domain" description="Cupin type-2" evidence="1">
    <location>
        <begin position="56"/>
        <end position="122"/>
    </location>
</feature>
<evidence type="ECO:0000313" key="3">
    <source>
        <dbReference type="Proteomes" id="UP000558113"/>
    </source>
</evidence>